<gene>
    <name evidence="1" type="ORF">PPOP_3847</name>
</gene>
<dbReference type="EMBL" id="BALG01000483">
    <property type="protein sequence ID" value="GAC44442.1"/>
    <property type="molecule type" value="Genomic_DNA"/>
</dbReference>
<accession>M9LDH8</accession>
<dbReference type="Proteomes" id="UP000029453">
    <property type="component" value="Unassembled WGS sequence"/>
</dbReference>
<organism evidence="1 2">
    <name type="scientific">Paenibacillus popilliae ATCC 14706</name>
    <dbReference type="NCBI Taxonomy" id="1212764"/>
    <lineage>
        <taxon>Bacteria</taxon>
        <taxon>Bacillati</taxon>
        <taxon>Bacillota</taxon>
        <taxon>Bacilli</taxon>
        <taxon>Bacillales</taxon>
        <taxon>Paenibacillaceae</taxon>
        <taxon>Paenibacillus</taxon>
    </lineage>
</organism>
<sequence>MARAGIHSMKAIVDNKKTVDEALAELEVKGQDALVKAHAAKKEEKRSGTKATA</sequence>
<comment type="caution">
    <text evidence="1">The sequence shown here is derived from an EMBL/GenBank/DDBJ whole genome shotgun (WGS) entry which is preliminary data.</text>
</comment>
<reference evidence="1 2" key="1">
    <citation type="submission" date="2012-10" db="EMBL/GenBank/DDBJ databases">
        <title>Draft Genome Sequence of Paenibacillus popilliae ATCC 14706T.</title>
        <authorList>
            <person name="Iiyama K."/>
            <person name="Mori K."/>
            <person name="Mon H."/>
            <person name="Chieda Y."/>
            <person name="Lee J.M."/>
            <person name="Kusakabe T."/>
            <person name="Tashiro K."/>
            <person name="Asano S."/>
            <person name="Yasunaga-Aoki C."/>
            <person name="Shimizu S."/>
        </authorList>
    </citation>
    <scope>NUCLEOTIDE SEQUENCE [LARGE SCALE GENOMIC DNA]</scope>
    <source>
        <strain evidence="1 2">ATCC 14706</strain>
    </source>
</reference>
<evidence type="ECO:0000313" key="1">
    <source>
        <dbReference type="EMBL" id="GAC44442.1"/>
    </source>
</evidence>
<dbReference type="AlphaFoldDB" id="M9LDH8"/>
<proteinExistence type="predicted"/>
<protein>
    <submittedName>
        <fullName evidence="1">Uncharacterized protein</fullName>
    </submittedName>
</protein>
<evidence type="ECO:0000313" key="2">
    <source>
        <dbReference type="Proteomes" id="UP000029453"/>
    </source>
</evidence>
<keyword evidence="2" id="KW-1185">Reference proteome</keyword>
<name>M9LDH8_PAEPP</name>